<evidence type="ECO:0000256" key="2">
    <source>
        <dbReference type="SAM" id="Phobius"/>
    </source>
</evidence>
<keyword evidence="2" id="KW-0812">Transmembrane</keyword>
<proteinExistence type="predicted"/>
<keyword evidence="2" id="KW-0472">Membrane</keyword>
<feature type="compositionally biased region" description="Basic and acidic residues" evidence="1">
    <location>
        <begin position="113"/>
        <end position="124"/>
    </location>
</feature>
<keyword evidence="2" id="KW-1133">Transmembrane helix</keyword>
<feature type="transmembrane region" description="Helical" evidence="2">
    <location>
        <begin position="61"/>
        <end position="80"/>
    </location>
</feature>
<sequence>MLGPDPDQQRRMAGEMDRSIEQIERETSAVLKRLVVRWGIRWAVVFAVIFLLTQSVDWLDWLWWIAVPIAVVSLAVPLLFRRFLTRRLERVRGQFGMFGGQGETIDGSWHDAGPARRDPPRDEPAGVIIDQRPRGDGDD</sequence>
<feature type="transmembrane region" description="Helical" evidence="2">
    <location>
        <begin position="34"/>
        <end position="55"/>
    </location>
</feature>
<organism evidence="3 4">
    <name type="scientific">Alteriqipengyuania abyssalis</name>
    <dbReference type="NCBI Taxonomy" id="2860200"/>
    <lineage>
        <taxon>Bacteria</taxon>
        <taxon>Pseudomonadati</taxon>
        <taxon>Pseudomonadota</taxon>
        <taxon>Alphaproteobacteria</taxon>
        <taxon>Sphingomonadales</taxon>
        <taxon>Erythrobacteraceae</taxon>
        <taxon>Alteriqipengyuania</taxon>
    </lineage>
</organism>
<evidence type="ECO:0000313" key="4">
    <source>
        <dbReference type="Proteomes" id="UP000759298"/>
    </source>
</evidence>
<keyword evidence="4" id="KW-1185">Reference proteome</keyword>
<dbReference type="Proteomes" id="UP000759298">
    <property type="component" value="Unassembled WGS sequence"/>
</dbReference>
<gene>
    <name evidence="3" type="ORF">KYN89_14105</name>
</gene>
<name>A0ABS7PGI5_9SPHN</name>
<evidence type="ECO:0000313" key="3">
    <source>
        <dbReference type="EMBL" id="MBY8338180.1"/>
    </source>
</evidence>
<accession>A0ABS7PGI5</accession>
<protein>
    <recommendedName>
        <fullName evidence="5">DUF983 domain-containing protein</fullName>
    </recommendedName>
</protein>
<dbReference type="EMBL" id="JAHWXP010000004">
    <property type="protein sequence ID" value="MBY8338180.1"/>
    <property type="molecule type" value="Genomic_DNA"/>
</dbReference>
<evidence type="ECO:0008006" key="5">
    <source>
        <dbReference type="Google" id="ProtNLM"/>
    </source>
</evidence>
<evidence type="ECO:0000256" key="1">
    <source>
        <dbReference type="SAM" id="MobiDB-lite"/>
    </source>
</evidence>
<comment type="caution">
    <text evidence="3">The sequence shown here is derived from an EMBL/GenBank/DDBJ whole genome shotgun (WGS) entry which is preliminary data.</text>
</comment>
<dbReference type="RefSeq" id="WP_222825688.1">
    <property type="nucleotide sequence ID" value="NZ_JAHWXP010000004.1"/>
</dbReference>
<reference evidence="3 4" key="1">
    <citation type="submission" date="2021-07" db="EMBL/GenBank/DDBJ databases">
        <title>Alteriqipengyuania abyssalis NZ-12B nov, sp.nov isolated from deep sea sponge in pacific ocean.</title>
        <authorList>
            <person name="Tareen S."/>
            <person name="Wink J."/>
        </authorList>
    </citation>
    <scope>NUCLEOTIDE SEQUENCE [LARGE SCALE GENOMIC DNA]</scope>
    <source>
        <strain evidence="3 4">NZ-12B</strain>
    </source>
</reference>
<feature type="region of interest" description="Disordered" evidence="1">
    <location>
        <begin position="102"/>
        <end position="139"/>
    </location>
</feature>